<dbReference type="EMBL" id="DS550233">
    <property type="protein sequence ID" value="EDR23609.1"/>
    <property type="molecule type" value="Genomic_DNA"/>
</dbReference>
<feature type="compositionally biased region" description="Basic and acidic residues" evidence="1">
    <location>
        <begin position="130"/>
        <end position="151"/>
    </location>
</feature>
<keyword evidence="3" id="KW-1185">Reference proteome</keyword>
<evidence type="ECO:0000313" key="2">
    <source>
        <dbReference type="EMBL" id="EDR23609.1"/>
    </source>
</evidence>
<dbReference type="GeneID" id="5885151"/>
<reference evidence="3" key="1">
    <citation type="submission" date="2007-12" db="EMBL/GenBank/DDBJ databases">
        <title>Annotation of Entamoeba dispar SAW760.</title>
        <authorList>
            <person name="Lorenzi H."/>
            <person name="Inman J."/>
            <person name="Schobel S."/>
            <person name="Amedeo P."/>
            <person name="Caler E."/>
        </authorList>
    </citation>
    <scope>NUCLEOTIDE SEQUENCE [LARGE SCALE GENOMIC DNA]</scope>
    <source>
        <strain evidence="3">ATCC PRA-260 / SAW760</strain>
    </source>
</reference>
<organism evidence="3">
    <name type="scientific">Entamoeba dispar (strain ATCC PRA-260 / SAW760)</name>
    <dbReference type="NCBI Taxonomy" id="370354"/>
    <lineage>
        <taxon>Eukaryota</taxon>
        <taxon>Amoebozoa</taxon>
        <taxon>Evosea</taxon>
        <taxon>Archamoebae</taxon>
        <taxon>Mastigamoebida</taxon>
        <taxon>Entamoebidae</taxon>
        <taxon>Entamoeba</taxon>
    </lineage>
</organism>
<dbReference type="VEuPathDB" id="AmoebaDB:EDI_030040"/>
<protein>
    <submittedName>
        <fullName evidence="2">Uncharacterized protein</fullName>
    </submittedName>
</protein>
<evidence type="ECO:0000256" key="1">
    <source>
        <dbReference type="SAM" id="MobiDB-lite"/>
    </source>
</evidence>
<dbReference type="AlphaFoldDB" id="B0EPE0"/>
<name>B0EPE0_ENTDS</name>
<feature type="region of interest" description="Disordered" evidence="1">
    <location>
        <begin position="106"/>
        <end position="159"/>
    </location>
</feature>
<sequence length="159" mass="18974">MGTLQEILEAAIKEEDDLLRDELRVPYWKLVYSLADKLRFNAFSTNEKYRPITINEEKRQEMIRQLEENRKKKEKRIQQLREERMEKERLEKEGVKAMQEIVDKVMEEVSEEEQSSEDSVQFVEESSAEETNKKDFPTRGKKFLSSEEKKAKATKPKKN</sequence>
<accession>B0EPE0</accession>
<evidence type="ECO:0000313" key="3">
    <source>
        <dbReference type="Proteomes" id="UP000008076"/>
    </source>
</evidence>
<dbReference type="Proteomes" id="UP000008076">
    <property type="component" value="Unassembled WGS sequence"/>
</dbReference>
<dbReference type="RefSeq" id="XP_001739999.1">
    <property type="nucleotide sequence ID" value="XM_001739947.1"/>
</dbReference>
<dbReference type="KEGG" id="edi:EDI_030040"/>
<gene>
    <name evidence="2" type="ORF">EDI_030040</name>
</gene>
<proteinExistence type="predicted"/>